<reference evidence="1 2" key="1">
    <citation type="submission" date="2016-07" db="EMBL/GenBank/DDBJ databases">
        <title>Pervasive Adenine N6-methylation of Active Genes in Fungi.</title>
        <authorList>
            <consortium name="DOE Joint Genome Institute"/>
            <person name="Mondo S.J."/>
            <person name="Dannebaum R.O."/>
            <person name="Kuo R.C."/>
            <person name="Labutti K."/>
            <person name="Haridas S."/>
            <person name="Kuo A."/>
            <person name="Salamov A."/>
            <person name="Ahrendt S.R."/>
            <person name="Lipzen A."/>
            <person name="Sullivan W."/>
            <person name="Andreopoulos W.B."/>
            <person name="Clum A."/>
            <person name="Lindquist E."/>
            <person name="Daum C."/>
            <person name="Ramamoorthy G.K."/>
            <person name="Gryganskyi A."/>
            <person name="Culley D."/>
            <person name="Magnuson J.K."/>
            <person name="James T.Y."/>
            <person name="O'Malley M.A."/>
            <person name="Stajich J.E."/>
            <person name="Spatafora J.W."/>
            <person name="Visel A."/>
            <person name="Grigoriev I.V."/>
        </authorList>
    </citation>
    <scope>NUCLEOTIDE SEQUENCE [LARGE SCALE GENOMIC DNA]</scope>
    <source>
        <strain evidence="1 2">PL171</strain>
    </source>
</reference>
<organism evidence="1 2">
    <name type="scientific">Catenaria anguillulae PL171</name>
    <dbReference type="NCBI Taxonomy" id="765915"/>
    <lineage>
        <taxon>Eukaryota</taxon>
        <taxon>Fungi</taxon>
        <taxon>Fungi incertae sedis</taxon>
        <taxon>Blastocladiomycota</taxon>
        <taxon>Blastocladiomycetes</taxon>
        <taxon>Blastocladiales</taxon>
        <taxon>Catenariaceae</taxon>
        <taxon>Catenaria</taxon>
    </lineage>
</organism>
<evidence type="ECO:0000313" key="1">
    <source>
        <dbReference type="EMBL" id="ORZ34308.1"/>
    </source>
</evidence>
<dbReference type="AlphaFoldDB" id="A0A1Y2HI80"/>
<gene>
    <name evidence="1" type="ORF">BCR44DRAFT_296900</name>
</gene>
<proteinExistence type="predicted"/>
<name>A0A1Y2HI80_9FUNG</name>
<protein>
    <submittedName>
        <fullName evidence="1">Uncharacterized protein</fullName>
    </submittedName>
</protein>
<dbReference type="EMBL" id="MCFL01000029">
    <property type="protein sequence ID" value="ORZ34308.1"/>
    <property type="molecule type" value="Genomic_DNA"/>
</dbReference>
<comment type="caution">
    <text evidence="1">The sequence shown here is derived from an EMBL/GenBank/DDBJ whole genome shotgun (WGS) entry which is preliminary data.</text>
</comment>
<keyword evidence="2" id="KW-1185">Reference proteome</keyword>
<dbReference type="Proteomes" id="UP000193411">
    <property type="component" value="Unassembled WGS sequence"/>
</dbReference>
<evidence type="ECO:0000313" key="2">
    <source>
        <dbReference type="Proteomes" id="UP000193411"/>
    </source>
</evidence>
<accession>A0A1Y2HI80</accession>
<sequence length="305" mass="34944">MEYYKFITMWPSPATTSIGSIVQSRVSDNLLRVGSKERVHKPQGHSLPLNPQRLVLPAGIVAKNHHHPPNHLHNCILGHTSCSLLPSIPLPDRNDERERTCLGFKHNAAAQPCQPPIRPRNQINDVVKQLVWPFQQHDAQCGKLRIQPHQLRKHPLDVLWLGVVPILVAIVADHCLANHVAYKQTKTWGNQVKHGAYRHHGRIRLEDAARVRKQRLGSRHLLVHVDVIEKDRIRECNPNDDACHKNGETRWRQTAHAFEFLHWDSWVAHRAREEEESGKRTELLASHNVLGYATRVEMGKNSRKG</sequence>